<comment type="subunit">
    <text evidence="2">Single-chain monomer with multiple functions.</text>
</comment>
<dbReference type="Gene3D" id="3.30.70.370">
    <property type="match status" value="1"/>
</dbReference>
<evidence type="ECO:0000256" key="3">
    <source>
        <dbReference type="ARBA" id="ARBA00012417"/>
    </source>
</evidence>
<evidence type="ECO:0000256" key="6">
    <source>
        <dbReference type="ARBA" id="ARBA00022695"/>
    </source>
</evidence>
<dbReference type="PATRIC" id="fig|909420.4.peg.624"/>
<keyword evidence="9 17" id="KW-0227">DNA damage</keyword>
<dbReference type="AlphaFoldDB" id="E6MVF7"/>
<dbReference type="InterPro" id="IPR036279">
    <property type="entry name" value="5-3_exonuclease_C_sf"/>
</dbReference>
<dbReference type="SMART" id="SM00482">
    <property type="entry name" value="POLAc"/>
    <property type="match status" value="1"/>
</dbReference>
<sequence>MPSEQGFQTAFAFSVIIRGCPGAGFKPASSFPIFFCPLSVLSGFFMSNRPTLLLVDGSSYLYRAYHAMGQNLTAPDGAPTGALYGVLNMLRRLRSEYPHDYCAVVFDAKGKNFRHQMFEEYKATRPPMPDDLRPQAEALPDLVRLTGWPVLVIGQVEADDVIGTLAKQGAEHGLRVIVSTGDKDMAQLVDERVTLVNTMSSETLDIEGVKAKFGVRPDQIRDYLALMGDKVDNVPGVEKCGPKTAVKWLEAYGSLAGVMEHASEIKGKVGENLQAALPQLPLSYDLVTIKTDVDLHAELSDGIESLRRTTPKWAQLVVDFKRWGFRTWLKEAESNMNTGSTDDLFGSDSIGEQAALNAEMPFEKQAEKATAPEKLDYQAVTTEAQFAALLDKLSRADTIGIDTETTSLDAMNASLVGISIAFQAGEAVYIPVGHSLTAAPEQLDLQDVLGRLKPHLGNPALKKIGQNLKYDQHVFANYGIALNGIAGDAMLASYIIESHLGHGLDELSERWLGLETITYESLCGKGAKQIGFADVAIGQATEYAAQDADFALRLEAHLRAQMDEKQLEMYEKMELPVAQVLFEMERNGVQIDRAELARQSAELGAELMKLEQEAYAAAGQPFNLNSPKQLQEILFDKMGIPTKGLKKTAKGGISTNEAVLEQLAPDYPLPKIILQNRSLAKLKSTYTDKLPEMISPKDGRVHTTYAQAVAITGRLASNNPNLQNIPIRTEEGRKVRRAFTAPQGSVIVSADYSQIELRIMAHLSGDKTLIAAFQNGEDVHRRTAAEVFGTAPENVSSEQRRYAKTINFGLIYGMGQYGLAKSLGIDNLSAKNFIDRYFARYPGVAEYMQRTKEQAAAQGYVETLFGRRLYLPDIRNKNANARAGAERAAINAPMQGTASDLIKRAMIDVSRWLSECEASPWDELLQSKLIMQVHDELVLEVVETELDFVKEKLPQIMAKVDGGLLDVPLVAEVGVGENWEEAH</sequence>
<dbReference type="FunFam" id="1.20.1060.10:FF:000001">
    <property type="entry name" value="DNA polymerase I"/>
    <property type="match status" value="1"/>
</dbReference>
<dbReference type="NCBIfam" id="NF004397">
    <property type="entry name" value="PRK05755.1"/>
    <property type="match status" value="1"/>
</dbReference>
<dbReference type="SMART" id="SM00279">
    <property type="entry name" value="HhH2"/>
    <property type="match status" value="1"/>
</dbReference>
<dbReference type="InterPro" id="IPR002562">
    <property type="entry name" value="3'-5'_exonuclease_dom"/>
</dbReference>
<dbReference type="SUPFAM" id="SSF53098">
    <property type="entry name" value="Ribonuclease H-like"/>
    <property type="match status" value="1"/>
</dbReference>
<evidence type="ECO:0000256" key="8">
    <source>
        <dbReference type="ARBA" id="ARBA00022722"/>
    </source>
</evidence>
<evidence type="ECO:0000256" key="15">
    <source>
        <dbReference type="ARBA" id="ARBA00049244"/>
    </source>
</evidence>
<dbReference type="NCBIfam" id="TIGR00593">
    <property type="entry name" value="pola"/>
    <property type="match status" value="1"/>
</dbReference>
<evidence type="ECO:0000256" key="1">
    <source>
        <dbReference type="ARBA" id="ARBA00007705"/>
    </source>
</evidence>
<evidence type="ECO:0000259" key="20">
    <source>
        <dbReference type="SMART" id="SM00482"/>
    </source>
</evidence>
<gene>
    <name evidence="17 21" type="primary">polA</name>
    <name evidence="21" type="ORF">NMH_0163</name>
</gene>
<evidence type="ECO:0000259" key="18">
    <source>
        <dbReference type="SMART" id="SM00474"/>
    </source>
</evidence>
<dbReference type="PANTHER" id="PTHR10133">
    <property type="entry name" value="DNA POLYMERASE I"/>
    <property type="match status" value="1"/>
</dbReference>
<comment type="function">
    <text evidence="17">In addition to polymerase activity, this DNA polymerase exhibits 3'-5' and 5'-3' exonuclease activity.</text>
</comment>
<dbReference type="CDD" id="cd06139">
    <property type="entry name" value="DNA_polA_I_Ecoli_like_exo"/>
    <property type="match status" value="1"/>
</dbReference>
<dbReference type="Gene3D" id="3.30.420.10">
    <property type="entry name" value="Ribonuclease H-like superfamily/Ribonuclease H"/>
    <property type="match status" value="1"/>
</dbReference>
<evidence type="ECO:0000256" key="12">
    <source>
        <dbReference type="ARBA" id="ARBA00022932"/>
    </source>
</evidence>
<dbReference type="Pfam" id="PF01367">
    <property type="entry name" value="5_3_exonuc"/>
    <property type="match status" value="1"/>
</dbReference>
<dbReference type="GO" id="GO:0008409">
    <property type="term" value="F:5'-3' exonuclease activity"/>
    <property type="evidence" value="ECO:0007669"/>
    <property type="project" value="UniProtKB-UniRule"/>
</dbReference>
<feature type="domain" description="5'-3' exonuclease" evidence="19">
    <location>
        <begin position="48"/>
        <end position="309"/>
    </location>
</feature>
<dbReference type="InterPro" id="IPR018320">
    <property type="entry name" value="DNA_polymerase_1"/>
</dbReference>
<keyword evidence="10 17" id="KW-0378">Hydrolase</keyword>
<evidence type="ECO:0000313" key="21">
    <source>
        <dbReference type="EMBL" id="EFV64564.1"/>
    </source>
</evidence>
<dbReference type="GO" id="GO:0003887">
    <property type="term" value="F:DNA-directed DNA polymerase activity"/>
    <property type="evidence" value="ECO:0007669"/>
    <property type="project" value="UniProtKB-UniRule"/>
</dbReference>
<dbReference type="CDD" id="cd08637">
    <property type="entry name" value="DNA_pol_A_pol_I_C"/>
    <property type="match status" value="1"/>
</dbReference>
<dbReference type="InterPro" id="IPR008918">
    <property type="entry name" value="HhH2"/>
</dbReference>
<dbReference type="SMART" id="SM00474">
    <property type="entry name" value="35EXOc"/>
    <property type="match status" value="1"/>
</dbReference>
<evidence type="ECO:0000259" key="19">
    <source>
        <dbReference type="SMART" id="SM00475"/>
    </source>
</evidence>
<evidence type="ECO:0000256" key="13">
    <source>
        <dbReference type="ARBA" id="ARBA00023125"/>
    </source>
</evidence>
<keyword evidence="11 17" id="KW-0269">Exonuclease</keyword>
<feature type="domain" description="DNA-directed DNA polymerase family A palm" evidence="20">
    <location>
        <begin position="732"/>
        <end position="945"/>
    </location>
</feature>
<dbReference type="Pfam" id="PF00476">
    <property type="entry name" value="DNA_pol_A"/>
    <property type="match status" value="1"/>
</dbReference>
<dbReference type="Pfam" id="PF02739">
    <property type="entry name" value="5_3_exonuc_N"/>
    <property type="match status" value="1"/>
</dbReference>
<dbReference type="InterPro" id="IPR043502">
    <property type="entry name" value="DNA/RNA_pol_sf"/>
</dbReference>
<dbReference type="PRINTS" id="PR00868">
    <property type="entry name" value="DNAPOLI"/>
</dbReference>
<keyword evidence="13 17" id="KW-0238">DNA-binding</keyword>
<keyword evidence="5 17" id="KW-0808">Transferase</keyword>
<name>E6MVF7_NEIMH</name>
<dbReference type="Gene3D" id="1.10.150.20">
    <property type="entry name" value="5' to 3' exonuclease, C-terminal subdomain"/>
    <property type="match status" value="2"/>
</dbReference>
<dbReference type="Gene3D" id="3.40.50.1010">
    <property type="entry name" value="5'-nuclease"/>
    <property type="match status" value="1"/>
</dbReference>
<dbReference type="SMART" id="SM00475">
    <property type="entry name" value="53EXOc"/>
    <property type="match status" value="1"/>
</dbReference>
<keyword evidence="7 17" id="KW-0235">DNA replication</keyword>
<dbReference type="FunFam" id="3.30.420.10:FF:000147">
    <property type="entry name" value="DNA polymerase I"/>
    <property type="match status" value="1"/>
</dbReference>
<dbReference type="InterPro" id="IPR012337">
    <property type="entry name" value="RNaseH-like_sf"/>
</dbReference>
<dbReference type="SUPFAM" id="SSF47807">
    <property type="entry name" value="5' to 3' exonuclease, C-terminal subdomain"/>
    <property type="match status" value="1"/>
</dbReference>
<dbReference type="EC" id="2.7.7.7" evidence="3 16"/>
<dbReference type="PANTHER" id="PTHR10133:SF27">
    <property type="entry name" value="DNA POLYMERASE NU"/>
    <property type="match status" value="1"/>
</dbReference>
<evidence type="ECO:0000256" key="2">
    <source>
        <dbReference type="ARBA" id="ARBA00011541"/>
    </source>
</evidence>
<comment type="similarity">
    <text evidence="1 17">Belongs to the DNA polymerase type-A family.</text>
</comment>
<dbReference type="FunFam" id="1.10.150.20:FF:000002">
    <property type="entry name" value="DNA polymerase I"/>
    <property type="match status" value="1"/>
</dbReference>
<dbReference type="CDD" id="cd09859">
    <property type="entry name" value="PIN_53EXO"/>
    <property type="match status" value="1"/>
</dbReference>
<dbReference type="InterPro" id="IPR029060">
    <property type="entry name" value="PIN-like_dom_sf"/>
</dbReference>
<evidence type="ECO:0000256" key="10">
    <source>
        <dbReference type="ARBA" id="ARBA00022801"/>
    </source>
</evidence>
<keyword evidence="14 17" id="KW-0234">DNA repair</keyword>
<dbReference type="Gene3D" id="1.20.1060.10">
    <property type="entry name" value="Taq DNA Polymerase, Chain T, domain 4"/>
    <property type="match status" value="1"/>
</dbReference>
<keyword evidence="12 17" id="KW-0239">DNA-directed DNA polymerase</keyword>
<dbReference type="InterPro" id="IPR019760">
    <property type="entry name" value="DNA-dir_DNA_pol_A_CS"/>
</dbReference>
<reference evidence="21 22" key="1">
    <citation type="journal article" date="2011" name="J. Bacteriol.">
        <title>Genome sequence of Neisseria meningitidis serogroup B strain H44/76.</title>
        <authorList>
            <person name="Piet J.R."/>
            <person name="Huis In 't Veld R.A."/>
            <person name="van Schaik B.D."/>
            <person name="van Kampen A.H."/>
            <person name="Baas F."/>
            <person name="van de Beek D."/>
            <person name="Pannekoek Y."/>
            <person name="van der Ende A."/>
        </authorList>
    </citation>
    <scope>NUCLEOTIDE SEQUENCE [LARGE SCALE GENOMIC DNA]</scope>
    <source>
        <strain evidence="21 22">H44/76</strain>
    </source>
</reference>
<dbReference type="InterPro" id="IPR002298">
    <property type="entry name" value="DNA_polymerase_A"/>
</dbReference>
<dbReference type="InterPro" id="IPR001098">
    <property type="entry name" value="DNA-dir_DNA_pol_A_palm_dom"/>
</dbReference>
<organism evidence="21 22">
    <name type="scientific">Neisseria meningitidis serogroup B / serotype 15 (strain H44/76)</name>
    <dbReference type="NCBI Taxonomy" id="909420"/>
    <lineage>
        <taxon>Bacteria</taxon>
        <taxon>Pseudomonadati</taxon>
        <taxon>Pseudomonadota</taxon>
        <taxon>Betaproteobacteria</taxon>
        <taxon>Neisseriales</taxon>
        <taxon>Neisseriaceae</taxon>
        <taxon>Neisseria</taxon>
    </lineage>
</organism>
<dbReference type="PROSITE" id="PS00447">
    <property type="entry name" value="DNA_POLYMERASE_A"/>
    <property type="match status" value="1"/>
</dbReference>
<dbReference type="Pfam" id="PF01612">
    <property type="entry name" value="DNA_pol_A_exo1"/>
    <property type="match status" value="1"/>
</dbReference>
<dbReference type="GO" id="GO:0003677">
    <property type="term" value="F:DNA binding"/>
    <property type="evidence" value="ECO:0007669"/>
    <property type="project" value="UniProtKB-UniRule"/>
</dbReference>
<accession>E6MVF7</accession>
<evidence type="ECO:0000313" key="22">
    <source>
        <dbReference type="Proteomes" id="UP000032707"/>
    </source>
</evidence>
<dbReference type="FunFam" id="1.10.150.20:FF:000003">
    <property type="entry name" value="DNA polymerase I"/>
    <property type="match status" value="1"/>
</dbReference>
<dbReference type="GO" id="GO:0006261">
    <property type="term" value="P:DNA-templated DNA replication"/>
    <property type="evidence" value="ECO:0007669"/>
    <property type="project" value="UniProtKB-UniRule"/>
</dbReference>
<evidence type="ECO:0000256" key="11">
    <source>
        <dbReference type="ARBA" id="ARBA00022839"/>
    </source>
</evidence>
<dbReference type="InterPro" id="IPR020046">
    <property type="entry name" value="5-3_exonucl_a-hlix_arch_N"/>
</dbReference>
<dbReference type="GO" id="GO:0008408">
    <property type="term" value="F:3'-5' exonuclease activity"/>
    <property type="evidence" value="ECO:0007669"/>
    <property type="project" value="UniProtKB-UniRule"/>
</dbReference>
<proteinExistence type="inferred from homology"/>
<comment type="catalytic activity">
    <reaction evidence="15 17">
        <text>DNA(n) + a 2'-deoxyribonucleoside 5'-triphosphate = DNA(n+1) + diphosphate</text>
        <dbReference type="Rhea" id="RHEA:22508"/>
        <dbReference type="Rhea" id="RHEA-COMP:17339"/>
        <dbReference type="Rhea" id="RHEA-COMP:17340"/>
        <dbReference type="ChEBI" id="CHEBI:33019"/>
        <dbReference type="ChEBI" id="CHEBI:61560"/>
        <dbReference type="ChEBI" id="CHEBI:173112"/>
        <dbReference type="EC" id="2.7.7.7"/>
    </reaction>
</comment>
<dbReference type="GO" id="GO:0006302">
    <property type="term" value="P:double-strand break repair"/>
    <property type="evidence" value="ECO:0007669"/>
    <property type="project" value="TreeGrafter"/>
</dbReference>
<dbReference type="Proteomes" id="UP000032707">
    <property type="component" value="Unassembled WGS sequence"/>
</dbReference>
<evidence type="ECO:0000256" key="16">
    <source>
        <dbReference type="NCBIfam" id="TIGR00593"/>
    </source>
</evidence>
<keyword evidence="6 17" id="KW-0548">Nucleotidyltransferase</keyword>
<evidence type="ECO:0000256" key="17">
    <source>
        <dbReference type="RuleBase" id="RU004460"/>
    </source>
</evidence>
<evidence type="ECO:0000256" key="7">
    <source>
        <dbReference type="ARBA" id="ARBA00022705"/>
    </source>
</evidence>
<evidence type="ECO:0000256" key="5">
    <source>
        <dbReference type="ARBA" id="ARBA00022679"/>
    </source>
</evidence>
<dbReference type="InterPro" id="IPR036397">
    <property type="entry name" value="RNaseH_sf"/>
</dbReference>
<protein>
    <recommendedName>
        <fullName evidence="4 16">DNA polymerase I</fullName>
        <ecNumber evidence="3 16">2.7.7.7</ecNumber>
    </recommendedName>
</protein>
<dbReference type="CDD" id="cd09898">
    <property type="entry name" value="H3TH_53EXO"/>
    <property type="match status" value="1"/>
</dbReference>
<feature type="domain" description="3'-5' exonuclease" evidence="18">
    <location>
        <begin position="377"/>
        <end position="563"/>
    </location>
</feature>
<evidence type="ECO:0000256" key="9">
    <source>
        <dbReference type="ARBA" id="ARBA00022763"/>
    </source>
</evidence>
<comment type="caution">
    <text evidence="21">The sequence shown here is derived from an EMBL/GenBank/DDBJ whole genome shotgun (WGS) entry which is preliminary data.</text>
</comment>
<keyword evidence="8" id="KW-0540">Nuclease</keyword>
<dbReference type="InterPro" id="IPR002421">
    <property type="entry name" value="5-3_exonuclease"/>
</dbReference>
<dbReference type="EMBL" id="AEQZ01000011">
    <property type="protein sequence ID" value="EFV64564.1"/>
    <property type="molecule type" value="Genomic_DNA"/>
</dbReference>
<dbReference type="SUPFAM" id="SSF56672">
    <property type="entry name" value="DNA/RNA polymerases"/>
    <property type="match status" value="1"/>
</dbReference>
<dbReference type="InterPro" id="IPR020045">
    <property type="entry name" value="DNA_polI_H3TH"/>
</dbReference>
<evidence type="ECO:0000256" key="4">
    <source>
        <dbReference type="ARBA" id="ARBA00020311"/>
    </source>
</evidence>
<dbReference type="SUPFAM" id="SSF88723">
    <property type="entry name" value="PIN domain-like"/>
    <property type="match status" value="1"/>
</dbReference>
<evidence type="ECO:0000256" key="14">
    <source>
        <dbReference type="ARBA" id="ARBA00023204"/>
    </source>
</evidence>
<dbReference type="FunFam" id="3.40.50.1010:FF:000001">
    <property type="entry name" value="DNA polymerase I"/>
    <property type="match status" value="1"/>
</dbReference>